<dbReference type="EMBL" id="CP058554">
    <property type="protein sequence ID" value="QMV74364.1"/>
    <property type="molecule type" value="Genomic_DNA"/>
</dbReference>
<dbReference type="PIRSF" id="PIRSF017082">
    <property type="entry name" value="YflP"/>
    <property type="match status" value="1"/>
</dbReference>
<dbReference type="KEGG" id="cpis:HS961_16830"/>
<dbReference type="PANTHER" id="PTHR42928">
    <property type="entry name" value="TRICARBOXYLATE-BINDING PROTEIN"/>
    <property type="match status" value="1"/>
</dbReference>
<keyword evidence="3" id="KW-1185">Reference proteome</keyword>
<sequence length="320" mass="33448">MRVSTFIGGVVASLVMLQPSIAQTYPAKPIRLVVPYQAGQGTDVAARLVAEHLGKTLGQPFVVDNRAGAGGNIGAAEVARAAPDGYTLLMGTNGTHVLNKFLYASMPFDPEKDFEPIGLVSTFPMVVIANPAAPYAGIGDLLAAAKAKPGSVDVALPSTTARLVLELLQEKGKASLQSVPYKGSGTSMTDIIGGQVSVGIDTASAVRSFVSSGKLKVLGVTSLQQSSLLPQAQTVTSQGLDDFQVIAWNGLYAPRGTPPAILQRLSTELGKLLAQPDVRQRLLELGHEPSNGLPEELKTFAASERVKWGPLVKNAGLKVD</sequence>
<evidence type="ECO:0000256" key="1">
    <source>
        <dbReference type="ARBA" id="ARBA00006987"/>
    </source>
</evidence>
<evidence type="ECO:0000313" key="3">
    <source>
        <dbReference type="Proteomes" id="UP000515240"/>
    </source>
</evidence>
<name>A0A7G5EK39_9BURK</name>
<protein>
    <submittedName>
        <fullName evidence="2">Tripartite tricarboxylate transporter substrate binding protein</fullName>
    </submittedName>
</protein>
<dbReference type="SUPFAM" id="SSF53850">
    <property type="entry name" value="Periplasmic binding protein-like II"/>
    <property type="match status" value="1"/>
</dbReference>
<gene>
    <name evidence="2" type="ORF">HS961_16830</name>
</gene>
<dbReference type="Proteomes" id="UP000515240">
    <property type="component" value="Chromosome"/>
</dbReference>
<evidence type="ECO:0000313" key="2">
    <source>
        <dbReference type="EMBL" id="QMV74364.1"/>
    </source>
</evidence>
<dbReference type="AlphaFoldDB" id="A0A7G5EK39"/>
<dbReference type="InterPro" id="IPR042100">
    <property type="entry name" value="Bug_dom1"/>
</dbReference>
<organism evidence="2 3">
    <name type="scientific">Comamonas piscis</name>
    <dbReference type="NCBI Taxonomy" id="1562974"/>
    <lineage>
        <taxon>Bacteria</taxon>
        <taxon>Pseudomonadati</taxon>
        <taxon>Pseudomonadota</taxon>
        <taxon>Betaproteobacteria</taxon>
        <taxon>Burkholderiales</taxon>
        <taxon>Comamonadaceae</taxon>
        <taxon>Comamonas</taxon>
    </lineage>
</organism>
<dbReference type="Gene3D" id="3.40.190.10">
    <property type="entry name" value="Periplasmic binding protein-like II"/>
    <property type="match status" value="1"/>
</dbReference>
<proteinExistence type="inferred from homology"/>
<accession>A0A7G5EK39</accession>
<dbReference type="Pfam" id="PF03401">
    <property type="entry name" value="TctC"/>
    <property type="match status" value="1"/>
</dbReference>
<dbReference type="InterPro" id="IPR005064">
    <property type="entry name" value="BUG"/>
</dbReference>
<comment type="similarity">
    <text evidence="1">Belongs to the UPF0065 (bug) family.</text>
</comment>
<reference evidence="2 3" key="1">
    <citation type="journal article" date="2020" name="G3 (Bethesda)">
        <title>CeMbio - The Caenorhabditis elegans Microbiome Resource.</title>
        <authorList>
            <person name="Dirksen P."/>
            <person name="Assie A."/>
            <person name="Zimmermann J."/>
            <person name="Zhang F."/>
            <person name="Tietje A.M."/>
            <person name="Marsh S.A."/>
            <person name="Felix M.A."/>
            <person name="Shapira M."/>
            <person name="Kaleta C."/>
            <person name="Schulenburg H."/>
            <person name="Samuel B."/>
        </authorList>
    </citation>
    <scope>NUCLEOTIDE SEQUENCE [LARGE SCALE GENOMIC DNA]</scope>
    <source>
        <strain evidence="2 3">BIGb0172</strain>
    </source>
</reference>
<dbReference type="PANTHER" id="PTHR42928:SF5">
    <property type="entry name" value="BLR1237 PROTEIN"/>
    <property type="match status" value="1"/>
</dbReference>
<dbReference type="RefSeq" id="WP_182323953.1">
    <property type="nucleotide sequence ID" value="NZ_CP058554.1"/>
</dbReference>
<dbReference type="Gene3D" id="3.40.190.150">
    <property type="entry name" value="Bordetella uptake gene, domain 1"/>
    <property type="match status" value="1"/>
</dbReference>